<evidence type="ECO:0000259" key="7">
    <source>
        <dbReference type="Pfam" id="PF02687"/>
    </source>
</evidence>
<sequence>MVAYHLELALHGLRRSRALTVLMIVAVGLGIGTCMTTLTVLHAVSENPLPGRSGSIYLPRLDPREGSSMEARARLPSQVTWVDGTNLLRAGRARQQALMLGGEVPIEPAASRGDPFIASARYTSQGFFDLFGVPFRYGRGWGATEDTARARVVVIDEVLNDRLFQGTDSVGRTIRLGGVDMRVVGVLRSWHPVPHFYDLNTGSFASGEDVYLPLTTARALTLPRSGGMECWGKGSTSEALMETADCTWLQFWVRLDGSADVAAYQRFLDGYVAEQVRAGRYPADRPARLTGLMDYLVERHVVPGDLRLQVWLAFGFLTVCLVNTLGLMLAKCLRRGGEIGVRRALGATRGDVLRYVQTENFVLVSIGIALGMVLAYAINLLLMYQYELPRLPASYLPLGVGCLWLLGQAAVLAPALRAAEATRG</sequence>
<keyword evidence="3 6" id="KW-0812">Transmembrane</keyword>
<accession>A0ABT6BAX8</accession>
<keyword evidence="4 6" id="KW-1133">Transmembrane helix</keyword>
<dbReference type="InterPro" id="IPR003838">
    <property type="entry name" value="ABC3_permease_C"/>
</dbReference>
<dbReference type="PANTHER" id="PTHR30572:SF18">
    <property type="entry name" value="ABC-TYPE MACROLIDE FAMILY EXPORT SYSTEM PERMEASE COMPONENT 2"/>
    <property type="match status" value="1"/>
</dbReference>
<keyword evidence="2" id="KW-1003">Cell membrane</keyword>
<keyword evidence="10" id="KW-1185">Reference proteome</keyword>
<keyword evidence="5 6" id="KW-0472">Membrane</keyword>
<dbReference type="EMBL" id="JARJJS010000002">
    <property type="protein sequence ID" value="MDF4025210.1"/>
    <property type="molecule type" value="Genomic_DNA"/>
</dbReference>
<feature type="transmembrane region" description="Helical" evidence="6">
    <location>
        <begin position="21"/>
        <end position="44"/>
    </location>
</feature>
<dbReference type="InterPro" id="IPR025857">
    <property type="entry name" value="MacB_PCD"/>
</dbReference>
<dbReference type="PANTHER" id="PTHR30572">
    <property type="entry name" value="MEMBRANE COMPONENT OF TRANSPORTER-RELATED"/>
    <property type="match status" value="1"/>
</dbReference>
<evidence type="ECO:0000256" key="1">
    <source>
        <dbReference type="ARBA" id="ARBA00004651"/>
    </source>
</evidence>
<evidence type="ECO:0000256" key="2">
    <source>
        <dbReference type="ARBA" id="ARBA00022475"/>
    </source>
</evidence>
<proteinExistence type="predicted"/>
<evidence type="ECO:0000256" key="6">
    <source>
        <dbReference type="SAM" id="Phobius"/>
    </source>
</evidence>
<comment type="subcellular location">
    <subcellularLocation>
        <location evidence="1">Cell membrane</location>
        <topology evidence="1">Multi-pass membrane protein</topology>
    </subcellularLocation>
</comment>
<dbReference type="Proteomes" id="UP001528850">
    <property type="component" value="Unassembled WGS sequence"/>
</dbReference>
<protein>
    <submittedName>
        <fullName evidence="9">ABC transporter permease</fullName>
    </submittedName>
</protein>
<gene>
    <name evidence="9" type="ORF">P3W24_09565</name>
</gene>
<evidence type="ECO:0000259" key="8">
    <source>
        <dbReference type="Pfam" id="PF12704"/>
    </source>
</evidence>
<feature type="transmembrane region" description="Helical" evidence="6">
    <location>
        <begin position="395"/>
        <end position="416"/>
    </location>
</feature>
<evidence type="ECO:0000256" key="3">
    <source>
        <dbReference type="ARBA" id="ARBA00022692"/>
    </source>
</evidence>
<evidence type="ECO:0000256" key="4">
    <source>
        <dbReference type="ARBA" id="ARBA00022989"/>
    </source>
</evidence>
<feature type="transmembrane region" description="Helical" evidence="6">
    <location>
        <begin position="310"/>
        <end position="333"/>
    </location>
</feature>
<evidence type="ECO:0000313" key="10">
    <source>
        <dbReference type="Proteomes" id="UP001528850"/>
    </source>
</evidence>
<dbReference type="Pfam" id="PF12704">
    <property type="entry name" value="MacB_PCD"/>
    <property type="match status" value="1"/>
</dbReference>
<reference evidence="9 10" key="1">
    <citation type="journal article" date="2024" name="Curr. Microbiol.">
        <title>Luteibacter sahnii sp. nov., A Novel Yellow-Colored Xanthomonadin Pigment Producing Probiotic Bacterium from Healthy Rice Seed Microbiome.</title>
        <authorList>
            <person name="Jaiswal G."/>
            <person name="Rana R."/>
            <person name="Nayak P.K."/>
            <person name="Chouhan R."/>
            <person name="Gandhi S.G."/>
            <person name="Patel H.K."/>
            <person name="Patil P.B."/>
        </authorList>
    </citation>
    <scope>NUCLEOTIDE SEQUENCE [LARGE SCALE GENOMIC DNA]</scope>
    <source>
        <strain evidence="9 10">PPL201</strain>
    </source>
</reference>
<feature type="domain" description="MacB-like periplasmic core" evidence="8">
    <location>
        <begin position="20"/>
        <end position="265"/>
    </location>
</feature>
<organism evidence="9 10">
    <name type="scientific">Luteibacter sahnii</name>
    <dbReference type="NCBI Taxonomy" id="3021977"/>
    <lineage>
        <taxon>Bacteria</taxon>
        <taxon>Pseudomonadati</taxon>
        <taxon>Pseudomonadota</taxon>
        <taxon>Gammaproteobacteria</taxon>
        <taxon>Lysobacterales</taxon>
        <taxon>Rhodanobacteraceae</taxon>
        <taxon>Luteibacter</taxon>
    </lineage>
</organism>
<feature type="transmembrane region" description="Helical" evidence="6">
    <location>
        <begin position="361"/>
        <end position="383"/>
    </location>
</feature>
<dbReference type="InterPro" id="IPR050250">
    <property type="entry name" value="Macrolide_Exporter_MacB"/>
</dbReference>
<comment type="caution">
    <text evidence="9">The sequence shown here is derived from an EMBL/GenBank/DDBJ whole genome shotgun (WGS) entry which is preliminary data.</text>
</comment>
<evidence type="ECO:0000313" key="9">
    <source>
        <dbReference type="EMBL" id="MDF4025210.1"/>
    </source>
</evidence>
<evidence type="ECO:0000256" key="5">
    <source>
        <dbReference type="ARBA" id="ARBA00023136"/>
    </source>
</evidence>
<name>A0ABT6BAX8_9GAMM</name>
<feature type="domain" description="ABC3 transporter permease C-terminal" evidence="7">
    <location>
        <begin position="312"/>
        <end position="419"/>
    </location>
</feature>
<dbReference type="Pfam" id="PF02687">
    <property type="entry name" value="FtsX"/>
    <property type="match status" value="1"/>
</dbReference>